<reference evidence="9" key="1">
    <citation type="submission" date="2017-02" db="UniProtKB">
        <authorList>
            <consortium name="WormBaseParasite"/>
        </authorList>
    </citation>
    <scope>IDENTIFICATION</scope>
</reference>
<dbReference type="PANTHER" id="PTHR46319:SF3">
    <property type="entry name" value="ZINC FINGER FYVE DOMAIN-CONTAINING PROTEIN"/>
    <property type="match status" value="1"/>
</dbReference>
<feature type="compositionally biased region" description="Basic and acidic residues" evidence="5">
    <location>
        <begin position="343"/>
        <end position="362"/>
    </location>
</feature>
<feature type="region of interest" description="Disordered" evidence="5">
    <location>
        <begin position="191"/>
        <end position="212"/>
    </location>
</feature>
<dbReference type="InterPro" id="IPR022557">
    <property type="entry name" value="SARA-like_C"/>
</dbReference>
<feature type="compositionally biased region" description="Polar residues" evidence="5">
    <location>
        <begin position="38"/>
        <end position="58"/>
    </location>
</feature>
<feature type="domain" description="FYVE-type" evidence="6">
    <location>
        <begin position="641"/>
        <end position="702"/>
    </location>
</feature>
<dbReference type="Pfam" id="PF11979">
    <property type="entry name" value="SARA_C"/>
    <property type="match status" value="1"/>
</dbReference>
<organism evidence="9">
    <name type="scientific">Enterobius vermicularis</name>
    <name type="common">Human pinworm</name>
    <dbReference type="NCBI Taxonomy" id="51028"/>
    <lineage>
        <taxon>Eukaryota</taxon>
        <taxon>Metazoa</taxon>
        <taxon>Ecdysozoa</taxon>
        <taxon>Nematoda</taxon>
        <taxon>Chromadorea</taxon>
        <taxon>Rhabditida</taxon>
        <taxon>Spirurina</taxon>
        <taxon>Oxyuridomorpha</taxon>
        <taxon>Oxyuroidea</taxon>
        <taxon>Oxyuridae</taxon>
        <taxon>Enterobius</taxon>
    </lineage>
</organism>
<gene>
    <name evidence="7" type="ORF">EVEC_LOCUS6655</name>
</gene>
<accession>A0A0N4V9L6</accession>
<feature type="region of interest" description="Disordered" evidence="5">
    <location>
        <begin position="340"/>
        <end position="373"/>
    </location>
</feature>
<dbReference type="Gene3D" id="3.30.40.10">
    <property type="entry name" value="Zinc/RING finger domain, C3HC4 (zinc finger)"/>
    <property type="match status" value="1"/>
</dbReference>
<feature type="compositionally biased region" description="Polar residues" evidence="5">
    <location>
        <begin position="75"/>
        <end position="86"/>
    </location>
</feature>
<dbReference type="EMBL" id="UXUI01008597">
    <property type="protein sequence ID" value="VDD91904.1"/>
    <property type="molecule type" value="Genomic_DNA"/>
</dbReference>
<evidence type="ECO:0000256" key="3">
    <source>
        <dbReference type="ARBA" id="ARBA00022833"/>
    </source>
</evidence>
<dbReference type="Proteomes" id="UP000274131">
    <property type="component" value="Unassembled WGS sequence"/>
</dbReference>
<dbReference type="WBParaSite" id="EVEC_0000713401-mRNA-1">
    <property type="protein sequence ID" value="EVEC_0000713401-mRNA-1"/>
    <property type="gene ID" value="EVEC_0000713401"/>
</dbReference>
<dbReference type="PROSITE" id="PS50178">
    <property type="entry name" value="ZF_FYVE"/>
    <property type="match status" value="1"/>
</dbReference>
<feature type="region of interest" description="Disordered" evidence="5">
    <location>
        <begin position="432"/>
        <end position="499"/>
    </location>
</feature>
<evidence type="ECO:0000313" key="8">
    <source>
        <dbReference type="Proteomes" id="UP000274131"/>
    </source>
</evidence>
<feature type="compositionally biased region" description="Low complexity" evidence="5">
    <location>
        <begin position="782"/>
        <end position="804"/>
    </location>
</feature>
<feature type="region of interest" description="Disordered" evidence="5">
    <location>
        <begin position="18"/>
        <end position="88"/>
    </location>
</feature>
<dbReference type="PANTHER" id="PTHR46319">
    <property type="entry name" value="ZINC FINGER FYVE DOMAIN-CONTAINING PROTEIN"/>
    <property type="match status" value="1"/>
</dbReference>
<dbReference type="SUPFAM" id="SSF57903">
    <property type="entry name" value="FYVE/PHD zinc finger"/>
    <property type="match status" value="1"/>
</dbReference>
<evidence type="ECO:0000313" key="7">
    <source>
        <dbReference type="EMBL" id="VDD91904.1"/>
    </source>
</evidence>
<evidence type="ECO:0000259" key="6">
    <source>
        <dbReference type="PROSITE" id="PS50178"/>
    </source>
</evidence>
<reference evidence="7 8" key="2">
    <citation type="submission" date="2018-10" db="EMBL/GenBank/DDBJ databases">
        <authorList>
            <consortium name="Pathogen Informatics"/>
        </authorList>
    </citation>
    <scope>NUCLEOTIDE SEQUENCE [LARGE SCALE GENOMIC DNA]</scope>
</reference>
<evidence type="ECO:0000256" key="2">
    <source>
        <dbReference type="ARBA" id="ARBA00022771"/>
    </source>
</evidence>
<dbReference type="GO" id="GO:0008270">
    <property type="term" value="F:zinc ion binding"/>
    <property type="evidence" value="ECO:0007669"/>
    <property type="project" value="UniProtKB-KW"/>
</dbReference>
<name>A0A0N4V9L6_ENTVE</name>
<proteinExistence type="predicted"/>
<evidence type="ECO:0000256" key="5">
    <source>
        <dbReference type="SAM" id="MobiDB-lite"/>
    </source>
</evidence>
<feature type="compositionally biased region" description="Low complexity" evidence="5">
    <location>
        <begin position="716"/>
        <end position="733"/>
    </location>
</feature>
<feature type="region of interest" description="Disordered" evidence="5">
    <location>
        <begin position="708"/>
        <end position="738"/>
    </location>
</feature>
<dbReference type="InterPro" id="IPR017455">
    <property type="entry name" value="Znf_FYVE-rel"/>
</dbReference>
<dbReference type="OrthoDB" id="5872154at2759"/>
<dbReference type="Gene3D" id="3.30.1360.220">
    <property type="entry name" value="Domain of unknown function (DUF3480), N-terminal subdomain"/>
    <property type="match status" value="1"/>
</dbReference>
<dbReference type="GO" id="GO:0016197">
    <property type="term" value="P:endosomal transport"/>
    <property type="evidence" value="ECO:0007669"/>
    <property type="project" value="TreeGrafter"/>
</dbReference>
<sequence length="1360" mass="149823">MDPVPDIDEILDQLEASETKITEKHHHEKQPHLKDRQSCSNSGTEVIPSPCTNGITHGQSSQRQESFSSEERINGSVQGDKSSSVDLSKKAKTSVEHFENTVGSADSSTCNLIDLDSDDNSAAVCCNGNSVDGCTAGVDNCTLSVLEEIFCSIDDNSPAKGAKFGHSDESNNHLVLVSRAVSGDETALCKSNSERQADSAHTENVLRPSKPTESDLAEMEAYLAKYVGFLLVGFSSVNFFGRRCSGQNQIRPEDEKIVTTIENSDEDEKNYVKPKIHMHRIRKISDRAKNMILKLSAGSSEKAANRRNSCSDDKTFLDKSLSSEVDGVFRAVNEIEEQPGSCAKKELRSSSVDDSKGVLDHEQDQEEESDGHLQSTIVKSCEFEGVAKLDDEKCQKEAFEEGCNSQVLKCSDSRKTVSKKETGCEVTVEQKTAISSAQDTKDEARGFNGESADSSQKTAEMDESVGRDVAHSNSGFLDAFYPQENGDSSVDKISPSGSEDVVEEQVILFVNKETGSASEPSECEAVAVEETAVCPSQTSDEVGSCCDKKGTTSDEKAVDDTVAAETTKPKEDENSPDEEAKEMLEDFVVQGESDDAEVTEISPEAVSVIASTHDISAASTNTRLTESELQLGKVKPEWIADAEMTTCMLCCSKFTFILRRHHCRSCGRLLCAHCTSHRAVLPYMNEPSKKFKVCEPCFQTLERIEKYEQERSKNQSSSEGSKNEASSSGSNNETTPRVTKSVLKIRSAGHEDDHDYLSSSEGTRRCVKFRDGITPGSVDAEPSTSSAPDSSRSSSKPKKIPTSVSKRLKELRMEEESVCFLPEDVSGSLYYRTVNGTIQKYGSLDEVTELFSSGKSVIIAVTRNLWCEVKLCELSCCLVGKVVCVVSCGMSAVGLDEILIAYNFYEEDDFSVPLEVVRRIYAICMNSLKHQDISPYGKMGIREAQCRVPSFHPSDQKAKEEFMFRDLLLFRPSVQCFENLLIPQSPFLVGCFLHHGESVWAMAIPQRLLYRIGHHASYYPTPVVNDRSRKAVYTNIAHTTVLKLFCDFKNWAYSMPRLYGSVVFLCDNETRLSIPNFGKEEVKKLVSCNKNMIAWALDFNGKADSHLVCEQNENAVYRTQVFTSGNSVRKITGASFIAIDGALKGTDVPVSVNVVEDGITVRLRPDTMAKVVDALSAGTDCKIESPVTTFCVEWKDVEPDGYVGELISTIDSMPLMGKYQYGLNEERILSSVYTIPGLSDWALRLVAVYNCENGRFPTCIRSKVFAVAEQIAAQITYTITPFVNSLIKKNLLQLCIRIHVTPEEAEYIAAPWTDMETEFSAWTELLDNQLVPGLFNVCSYISVGFTAEICFALISTCSLP</sequence>
<feature type="region of interest" description="Disordered" evidence="5">
    <location>
        <begin position="771"/>
        <end position="804"/>
    </location>
</feature>
<keyword evidence="1" id="KW-0479">Metal-binding</keyword>
<dbReference type="InterPro" id="IPR000306">
    <property type="entry name" value="Znf_FYVE"/>
</dbReference>
<dbReference type="GO" id="GO:0031901">
    <property type="term" value="C:early endosome membrane"/>
    <property type="evidence" value="ECO:0007669"/>
    <property type="project" value="TreeGrafter"/>
</dbReference>
<dbReference type="SMART" id="SM00064">
    <property type="entry name" value="FYVE"/>
    <property type="match status" value="1"/>
</dbReference>
<evidence type="ECO:0000313" key="9">
    <source>
        <dbReference type="WBParaSite" id="EVEC_0000713401-mRNA-1"/>
    </source>
</evidence>
<keyword evidence="8" id="KW-1185">Reference proteome</keyword>
<evidence type="ECO:0000256" key="4">
    <source>
        <dbReference type="PROSITE-ProRule" id="PRU00091"/>
    </source>
</evidence>
<dbReference type="STRING" id="51028.A0A0N4V9L6"/>
<dbReference type="Pfam" id="PF01363">
    <property type="entry name" value="FYVE"/>
    <property type="match status" value="1"/>
</dbReference>
<keyword evidence="2 4" id="KW-0863">Zinc-finger</keyword>
<protein>
    <submittedName>
        <fullName evidence="9">FYVE-type domain-containing protein</fullName>
    </submittedName>
</protein>
<dbReference type="InterPro" id="IPR011011">
    <property type="entry name" value="Znf_FYVE_PHD"/>
</dbReference>
<dbReference type="SMART" id="SM01421">
    <property type="entry name" value="DUF3480"/>
    <property type="match status" value="1"/>
</dbReference>
<feature type="compositionally biased region" description="Basic and acidic residues" evidence="5">
    <location>
        <begin position="546"/>
        <end position="559"/>
    </location>
</feature>
<feature type="region of interest" description="Disordered" evidence="5">
    <location>
        <begin position="537"/>
        <end position="580"/>
    </location>
</feature>
<evidence type="ECO:0000256" key="1">
    <source>
        <dbReference type="ARBA" id="ARBA00022723"/>
    </source>
</evidence>
<dbReference type="InterPro" id="IPR013083">
    <property type="entry name" value="Znf_RING/FYVE/PHD"/>
</dbReference>
<feature type="compositionally biased region" description="Basic and acidic residues" evidence="5">
    <location>
        <begin position="192"/>
        <end position="201"/>
    </location>
</feature>
<dbReference type="Gene3D" id="3.30.500.40">
    <property type="match status" value="1"/>
</dbReference>
<keyword evidence="3" id="KW-0862">Zinc</keyword>